<dbReference type="EMBL" id="CP118246">
    <property type="protein sequence ID" value="WDR04059.1"/>
    <property type="molecule type" value="Genomic_DNA"/>
</dbReference>
<feature type="transmembrane region" description="Helical" evidence="13">
    <location>
        <begin position="428"/>
        <end position="450"/>
    </location>
</feature>
<organism evidence="14 15">
    <name type="scientific">Devosia algicola</name>
    <dbReference type="NCBI Taxonomy" id="3026418"/>
    <lineage>
        <taxon>Bacteria</taxon>
        <taxon>Pseudomonadati</taxon>
        <taxon>Pseudomonadota</taxon>
        <taxon>Alphaproteobacteria</taxon>
        <taxon>Hyphomicrobiales</taxon>
        <taxon>Devosiaceae</taxon>
        <taxon>Devosia</taxon>
    </lineage>
</organism>
<dbReference type="InterPro" id="IPR051224">
    <property type="entry name" value="NiCoT_RcnA"/>
</dbReference>
<dbReference type="InterPro" id="IPR011541">
    <property type="entry name" value="Ni/Co_transpt_high_affinity"/>
</dbReference>
<keyword evidence="9" id="KW-0406">Ion transport</keyword>
<feature type="transmembrane region" description="Helical" evidence="13">
    <location>
        <begin position="266"/>
        <end position="291"/>
    </location>
</feature>
<evidence type="ECO:0000256" key="4">
    <source>
        <dbReference type="ARBA" id="ARBA00022448"/>
    </source>
</evidence>
<keyword evidence="7 13" id="KW-0812">Transmembrane</keyword>
<evidence type="ECO:0000256" key="1">
    <source>
        <dbReference type="ARBA" id="ARBA00002510"/>
    </source>
</evidence>
<reference evidence="14 15" key="1">
    <citation type="submission" date="2023-02" db="EMBL/GenBank/DDBJ databases">
        <title>Devosia algicola sp. nov., isolated from the phycosphere of marine algae.</title>
        <authorList>
            <person name="Kim J.M."/>
            <person name="Lee J.K."/>
            <person name="Choi B.J."/>
            <person name="Bayburt H."/>
            <person name="Jeon C.O."/>
        </authorList>
    </citation>
    <scope>NUCLEOTIDE SEQUENCE [LARGE SCALE GENOMIC DNA]</scope>
    <source>
        <strain evidence="14 15">G20-9</strain>
    </source>
</reference>
<dbReference type="Pfam" id="PF03824">
    <property type="entry name" value="NicO"/>
    <property type="match status" value="1"/>
</dbReference>
<name>A0ABY7YSW3_9HYPH</name>
<evidence type="ECO:0000256" key="8">
    <source>
        <dbReference type="ARBA" id="ARBA00022989"/>
    </source>
</evidence>
<evidence type="ECO:0000256" key="6">
    <source>
        <dbReference type="ARBA" id="ARBA00022596"/>
    </source>
</evidence>
<feature type="transmembrane region" description="Helical" evidence="13">
    <location>
        <begin position="383"/>
        <end position="408"/>
    </location>
</feature>
<dbReference type="RefSeq" id="WP_282220444.1">
    <property type="nucleotide sequence ID" value="NZ_CP118246.1"/>
</dbReference>
<evidence type="ECO:0000313" key="15">
    <source>
        <dbReference type="Proteomes" id="UP001220530"/>
    </source>
</evidence>
<comment type="subcellular location">
    <subcellularLocation>
        <location evidence="2 13">Cell membrane</location>
        <topology evidence="2 13">Multi-pass membrane protein</topology>
    </subcellularLocation>
</comment>
<evidence type="ECO:0000256" key="13">
    <source>
        <dbReference type="RuleBase" id="RU362101"/>
    </source>
</evidence>
<keyword evidence="5" id="KW-1003">Cell membrane</keyword>
<evidence type="ECO:0000256" key="9">
    <source>
        <dbReference type="ARBA" id="ARBA00023065"/>
    </source>
</evidence>
<keyword evidence="15" id="KW-1185">Reference proteome</keyword>
<feature type="transmembrane region" description="Helical" evidence="13">
    <location>
        <begin position="355"/>
        <end position="377"/>
    </location>
</feature>
<dbReference type="Proteomes" id="UP001220530">
    <property type="component" value="Chromosome"/>
</dbReference>
<dbReference type="InterPro" id="IPR010412">
    <property type="entry name" value="DUF1007"/>
</dbReference>
<keyword evidence="8 13" id="KW-1133">Transmembrane helix</keyword>
<dbReference type="PANTHER" id="PTHR40659">
    <property type="entry name" value="NICKEL/COBALT EFFLUX SYSTEM RCNA"/>
    <property type="match status" value="1"/>
</dbReference>
<keyword evidence="6" id="KW-0533">Nickel</keyword>
<keyword evidence="4 13" id="KW-0813">Transport</keyword>
<evidence type="ECO:0000256" key="7">
    <source>
        <dbReference type="ARBA" id="ARBA00022692"/>
    </source>
</evidence>
<evidence type="ECO:0000256" key="12">
    <source>
        <dbReference type="ARBA" id="ARBA00023285"/>
    </source>
</evidence>
<dbReference type="Pfam" id="PF06226">
    <property type="entry name" value="DUF1007"/>
    <property type="match status" value="1"/>
</dbReference>
<evidence type="ECO:0000256" key="10">
    <source>
        <dbReference type="ARBA" id="ARBA00023112"/>
    </source>
</evidence>
<comment type="function">
    <text evidence="1">Efflux system for nickel and cobalt.</text>
</comment>
<proteinExistence type="inferred from homology"/>
<keyword evidence="3" id="KW-0171">Cobalt transport</keyword>
<protein>
    <recommendedName>
        <fullName evidence="13">Nickel/cobalt efflux system</fullName>
    </recommendedName>
</protein>
<dbReference type="PANTHER" id="PTHR40659:SF1">
    <property type="entry name" value="NICKEL_COBALT EFFLUX SYSTEM RCNA"/>
    <property type="match status" value="1"/>
</dbReference>
<keyword evidence="12" id="KW-0170">Cobalt</keyword>
<feature type="transmembrane region" description="Helical" evidence="13">
    <location>
        <begin position="297"/>
        <end position="315"/>
    </location>
</feature>
<keyword evidence="10" id="KW-0921">Nickel transport</keyword>
<evidence type="ECO:0000313" key="14">
    <source>
        <dbReference type="EMBL" id="WDR04059.1"/>
    </source>
</evidence>
<evidence type="ECO:0000256" key="11">
    <source>
        <dbReference type="ARBA" id="ARBA00023136"/>
    </source>
</evidence>
<evidence type="ECO:0000256" key="2">
    <source>
        <dbReference type="ARBA" id="ARBA00004651"/>
    </source>
</evidence>
<comment type="similarity">
    <text evidence="13">Belongs to the NiCoT transporter (TC 2.A.52) family.</text>
</comment>
<keyword evidence="11 13" id="KW-0472">Membrane</keyword>
<evidence type="ECO:0000256" key="3">
    <source>
        <dbReference type="ARBA" id="ARBA00022426"/>
    </source>
</evidence>
<evidence type="ECO:0000256" key="5">
    <source>
        <dbReference type="ARBA" id="ARBA00022475"/>
    </source>
</evidence>
<accession>A0ABY7YSW3</accession>
<sequence>MFRPRSLQALADDNIKGLSEYGFYTLAGDAGETVRFAAVGDQRMSYDNGRTTLTYSIAAEPAIDTAKPLTLGISDPEYYVAITFADPAEISMDNAPPGCAVQMVPPKDLSDELTNKLYALGPDVVQLPPDLAAAMRDTQGLITISCPQKTGAATAPTSALDAVNALGNIKAAPFGGPPVEVGLPTPQGGVFTILKNLQRQFYAALTDALGTLKSDFTAFWVLGGLSFLYGVVHAAGPGHGKVVVSSYMLANESQVRRGITLSILSALMQSVVAVGFVLVAAGVLGITSLAMSDAARWIVLVSYAMVVLLGLWLIGRKLFGWGHHHHHGEHHEHGECEHGHVVTPMAVGGAWREQLGVVLSVGLRPCSGALVVLVFALSQGVLAAGIVAVFLMGAGTAITVAVLATLAVSAKGMAQRIGGVDNAGTAALVWWVELAGAMAVLGFGVLLLVANF</sequence>
<gene>
    <name evidence="14" type="ORF">PSQ19_08640</name>
</gene>